<dbReference type="GO" id="GO:0016651">
    <property type="term" value="F:oxidoreductase activity, acting on NAD(P)H"/>
    <property type="evidence" value="ECO:0007669"/>
    <property type="project" value="InterPro"/>
</dbReference>
<dbReference type="GO" id="GO:0070967">
    <property type="term" value="F:coenzyme F420 binding"/>
    <property type="evidence" value="ECO:0007669"/>
    <property type="project" value="InterPro"/>
</dbReference>
<keyword evidence="1" id="KW-0560">Oxidoreductase</keyword>
<organism evidence="3 4">
    <name type="scientific">Methanobrevibacter gottschalkii</name>
    <dbReference type="NCBI Taxonomy" id="190974"/>
    <lineage>
        <taxon>Archaea</taxon>
        <taxon>Methanobacteriati</taxon>
        <taxon>Methanobacteriota</taxon>
        <taxon>Methanomada group</taxon>
        <taxon>Methanobacteria</taxon>
        <taxon>Methanobacteriales</taxon>
        <taxon>Methanobacteriaceae</taxon>
        <taxon>Methanobrevibacter</taxon>
    </lineage>
</organism>
<accession>A0A1H7M7W6</accession>
<dbReference type="Proteomes" id="UP000199506">
    <property type="component" value="Unassembled WGS sequence"/>
</dbReference>
<dbReference type="InterPro" id="IPR028939">
    <property type="entry name" value="P5C_Rdtase_cat_N"/>
</dbReference>
<dbReference type="RefSeq" id="WP_091699572.1">
    <property type="nucleotide sequence ID" value="NZ_FOAK01000009.1"/>
</dbReference>
<evidence type="ECO:0000313" key="3">
    <source>
        <dbReference type="EMBL" id="SEL07410.1"/>
    </source>
</evidence>
<dbReference type="GO" id="GO:0006740">
    <property type="term" value="P:NADPH regeneration"/>
    <property type="evidence" value="ECO:0007669"/>
    <property type="project" value="InterPro"/>
</dbReference>
<dbReference type="Gene3D" id="3.40.50.720">
    <property type="entry name" value="NAD(P)-binding Rossmann-like Domain"/>
    <property type="match status" value="1"/>
</dbReference>
<dbReference type="GO" id="GO:0005886">
    <property type="term" value="C:plasma membrane"/>
    <property type="evidence" value="ECO:0007669"/>
    <property type="project" value="TreeGrafter"/>
</dbReference>
<dbReference type="PANTHER" id="PTHR14239">
    <property type="entry name" value="DUDULIN-RELATED"/>
    <property type="match status" value="1"/>
</dbReference>
<dbReference type="NCBIfam" id="TIGR01915">
    <property type="entry name" value="npdG"/>
    <property type="match status" value="1"/>
</dbReference>
<feature type="domain" description="Pyrroline-5-carboxylate reductase catalytic N-terminal" evidence="2">
    <location>
        <begin position="3"/>
        <end position="101"/>
    </location>
</feature>
<protein>
    <submittedName>
        <fullName evidence="3">Reduced coenzyme F420:NADP oxidoreductase</fullName>
    </submittedName>
</protein>
<evidence type="ECO:0000256" key="1">
    <source>
        <dbReference type="ARBA" id="ARBA00023002"/>
    </source>
</evidence>
<dbReference type="InterPro" id="IPR051267">
    <property type="entry name" value="STEAP_metalloreductase"/>
</dbReference>
<dbReference type="EMBL" id="FOAK01000009">
    <property type="protein sequence ID" value="SEL07410.1"/>
    <property type="molecule type" value="Genomic_DNA"/>
</dbReference>
<dbReference type="AlphaFoldDB" id="A0A1H7M7W6"/>
<gene>
    <name evidence="3" type="ORF">SAMN05216439_1892</name>
</gene>
<proteinExistence type="predicted"/>
<dbReference type="GO" id="GO:0008823">
    <property type="term" value="F:cupric reductase (NADH) activity"/>
    <property type="evidence" value="ECO:0007669"/>
    <property type="project" value="TreeGrafter"/>
</dbReference>
<dbReference type="GO" id="GO:0052851">
    <property type="term" value="F:ferric-chelate reductase (NADPH) activity"/>
    <property type="evidence" value="ECO:0007669"/>
    <property type="project" value="TreeGrafter"/>
</dbReference>
<dbReference type="GO" id="GO:0015677">
    <property type="term" value="P:copper ion import"/>
    <property type="evidence" value="ECO:0007669"/>
    <property type="project" value="TreeGrafter"/>
</dbReference>
<dbReference type="GO" id="GO:0050661">
    <property type="term" value="F:NADP binding"/>
    <property type="evidence" value="ECO:0007669"/>
    <property type="project" value="InterPro"/>
</dbReference>
<dbReference type="PANTHER" id="PTHR14239:SF0">
    <property type="entry name" value="F420-DEPENDENT NADP REDUCTASE"/>
    <property type="match status" value="1"/>
</dbReference>
<dbReference type="Pfam" id="PF03807">
    <property type="entry name" value="F420_oxidored"/>
    <property type="match status" value="1"/>
</dbReference>
<sequence length="228" mass="24105">MIVSVIGGTGPQGLGIAERLAIAGLGVIVGSRKEEKALDIVAKAKEEFADYDLNMTGMANEDAAKAGDVLIITVPLAAQKPTLEGIKEFCNDKIVMDATVPLETAIGGKPFRFVDLMEGSAAERTASILKGTGAKVICAFCNISNSHLANIPEEIDCDCLIAGDDKESKEIAAEIIDKIPGVKTIDCGILEKARIIEKITPLLIGLNIKYKSHYGGLRITGIPALDKE</sequence>
<reference evidence="3 4" key="1">
    <citation type="submission" date="2016-10" db="EMBL/GenBank/DDBJ databases">
        <authorList>
            <person name="de Groot N.N."/>
        </authorList>
    </citation>
    <scope>NUCLEOTIDE SEQUENCE [LARGE SCALE GENOMIC DNA]</scope>
    <source>
        <strain evidence="3 4">DSM 11978</strain>
    </source>
</reference>
<dbReference type="OrthoDB" id="8635at2157"/>
<evidence type="ECO:0000313" key="4">
    <source>
        <dbReference type="Proteomes" id="UP000199506"/>
    </source>
</evidence>
<dbReference type="STRING" id="190974.SAMN05216439_1892"/>
<evidence type="ECO:0000259" key="2">
    <source>
        <dbReference type="Pfam" id="PF03807"/>
    </source>
</evidence>
<dbReference type="InterPro" id="IPR010185">
    <property type="entry name" value="NpdG"/>
</dbReference>
<name>A0A1H7M7W6_9EURY</name>
<dbReference type="SUPFAM" id="SSF51735">
    <property type="entry name" value="NAD(P)-binding Rossmann-fold domains"/>
    <property type="match status" value="1"/>
</dbReference>
<dbReference type="InterPro" id="IPR036291">
    <property type="entry name" value="NAD(P)-bd_dom_sf"/>
</dbReference>